<evidence type="ECO:0000313" key="1">
    <source>
        <dbReference type="EMBL" id="MST69223.1"/>
    </source>
</evidence>
<organism evidence="1">
    <name type="scientific">Baileyella intestinalis</name>
    <dbReference type="NCBI Taxonomy" id="2606709"/>
    <lineage>
        <taxon>Bacteria</taxon>
        <taxon>Bacillati</taxon>
        <taxon>Bacillota</taxon>
        <taxon>Clostridia</taxon>
        <taxon>Peptostreptococcales</taxon>
        <taxon>Anaerovoracaceae</taxon>
        <taxon>Baileyella</taxon>
    </lineage>
</organism>
<dbReference type="AlphaFoldDB" id="A0A6A8M8Q9"/>
<accession>A0A6A8M8Q9</accession>
<dbReference type="EMBL" id="VUNB01000005">
    <property type="protein sequence ID" value="MST69223.1"/>
    <property type="molecule type" value="Genomic_DNA"/>
</dbReference>
<gene>
    <name evidence="1" type="ORF">FYJ66_06425</name>
</gene>
<sequence length="81" mass="9581">MNIEIPINGQAAVSTEIRFYTPKDVARMTGWSEKTVLKLFNDPKFPATDFGRNKVIEADALRNYFSTRHEKSKDRYWRKQR</sequence>
<comment type="caution">
    <text evidence="1">The sequence shown here is derived from an EMBL/GenBank/DDBJ whole genome shotgun (WGS) entry which is preliminary data.</text>
</comment>
<name>A0A6A8M8Q9_9FIRM</name>
<protein>
    <submittedName>
        <fullName evidence="1">Helix-turn-helix domain-containing protein</fullName>
    </submittedName>
</protein>
<reference evidence="1" key="1">
    <citation type="submission" date="2019-09" db="EMBL/GenBank/DDBJ databases">
        <title>In-depth cultivation of the pig gut microbiome towards novel bacterial diversity and tailored functional studies.</title>
        <authorList>
            <person name="Wylensek D."/>
            <person name="Hitch T.C.A."/>
            <person name="Clavel T."/>
        </authorList>
    </citation>
    <scope>NUCLEOTIDE SEQUENCE</scope>
    <source>
        <strain evidence="1">RF-744-FAT-WT-3</strain>
    </source>
</reference>
<proteinExistence type="predicted"/>
<dbReference type="RefSeq" id="WP_154572698.1">
    <property type="nucleotide sequence ID" value="NZ_VUNB01000005.1"/>
</dbReference>